<proteinExistence type="predicted"/>
<evidence type="ECO:0000313" key="2">
    <source>
        <dbReference type="EMBL" id="TXS95829.1"/>
    </source>
</evidence>
<keyword evidence="3" id="KW-1185">Reference proteome</keyword>
<organism evidence="2 3">
    <name type="scientific">Parahaliea maris</name>
    <dbReference type="NCBI Taxonomy" id="2716870"/>
    <lineage>
        <taxon>Bacteria</taxon>
        <taxon>Pseudomonadati</taxon>
        <taxon>Pseudomonadota</taxon>
        <taxon>Gammaproteobacteria</taxon>
        <taxon>Cellvibrionales</taxon>
        <taxon>Halieaceae</taxon>
        <taxon>Parahaliea</taxon>
    </lineage>
</organism>
<dbReference type="RefSeq" id="WP_148067891.1">
    <property type="nucleotide sequence ID" value="NZ_VRZA01000002.1"/>
</dbReference>
<gene>
    <name evidence="2" type="ORF">FV139_08180</name>
</gene>
<dbReference type="Pfam" id="PF00903">
    <property type="entry name" value="Glyoxalase"/>
    <property type="match status" value="1"/>
</dbReference>
<dbReference type="InterPro" id="IPR004360">
    <property type="entry name" value="Glyas_Fos-R_dOase_dom"/>
</dbReference>
<comment type="caution">
    <text evidence="2">The sequence shown here is derived from an EMBL/GenBank/DDBJ whole genome shotgun (WGS) entry which is preliminary data.</text>
</comment>
<sequence>MANQGLNHINLSLPADRLEEIRDFYIDIVGLREGPRPAFDFPGYWLYAGDSPVVHMMHRPTEGRGPGTSYLDHVAFTCTDLDETEQKLERQGISYRKREIAAFNIVQLFFHDPTGLGIEMNFQVEN</sequence>
<reference evidence="2 3" key="1">
    <citation type="submission" date="2019-08" db="EMBL/GenBank/DDBJ databases">
        <title>Parahaliea maris sp. nov., isolated from the surface seawater.</title>
        <authorList>
            <person name="Liu Y."/>
        </authorList>
    </citation>
    <scope>NUCLEOTIDE SEQUENCE [LARGE SCALE GENOMIC DNA]</scope>
    <source>
        <strain evidence="2 3">HSLHS9</strain>
    </source>
</reference>
<feature type="domain" description="VOC" evidence="1">
    <location>
        <begin position="5"/>
        <end position="123"/>
    </location>
</feature>
<accession>A0A5C9A6X2</accession>
<dbReference type="AlphaFoldDB" id="A0A5C9A6X2"/>
<dbReference type="SUPFAM" id="SSF54593">
    <property type="entry name" value="Glyoxalase/Bleomycin resistance protein/Dihydroxybiphenyl dioxygenase"/>
    <property type="match status" value="1"/>
</dbReference>
<dbReference type="PANTHER" id="PTHR46142:SF3">
    <property type="entry name" value="F18B13.24 PROTEIN"/>
    <property type="match status" value="1"/>
</dbReference>
<dbReference type="Proteomes" id="UP000321039">
    <property type="component" value="Unassembled WGS sequence"/>
</dbReference>
<name>A0A5C9A6X2_9GAMM</name>
<evidence type="ECO:0000313" key="3">
    <source>
        <dbReference type="Proteomes" id="UP000321039"/>
    </source>
</evidence>
<dbReference type="PROSITE" id="PS51819">
    <property type="entry name" value="VOC"/>
    <property type="match status" value="1"/>
</dbReference>
<dbReference type="Gene3D" id="3.10.180.10">
    <property type="entry name" value="2,3-Dihydroxybiphenyl 1,2-Dioxygenase, domain 1"/>
    <property type="match status" value="1"/>
</dbReference>
<dbReference type="EMBL" id="VRZA01000002">
    <property type="protein sequence ID" value="TXS95829.1"/>
    <property type="molecule type" value="Genomic_DNA"/>
</dbReference>
<dbReference type="PANTHER" id="PTHR46142">
    <property type="match status" value="1"/>
</dbReference>
<protein>
    <submittedName>
        <fullName evidence="2">Diguanylate cyclase</fullName>
    </submittedName>
</protein>
<dbReference type="InterPro" id="IPR029068">
    <property type="entry name" value="Glyas_Bleomycin-R_OHBP_Dase"/>
</dbReference>
<evidence type="ECO:0000259" key="1">
    <source>
        <dbReference type="PROSITE" id="PS51819"/>
    </source>
</evidence>
<dbReference type="InterPro" id="IPR037523">
    <property type="entry name" value="VOC_core"/>
</dbReference>